<evidence type="ECO:0000313" key="8">
    <source>
        <dbReference type="Proteomes" id="UP000267027"/>
    </source>
</evidence>
<dbReference type="EMBL" id="UYYA01004217">
    <property type="protein sequence ID" value="VDM60458.1"/>
    <property type="molecule type" value="Genomic_DNA"/>
</dbReference>
<dbReference type="AlphaFoldDB" id="A0A0R3PT24"/>
<comment type="subcellular location">
    <subcellularLocation>
        <location evidence="1">Cytoplasm</location>
        <location evidence="1">Cytoskeleton</location>
    </subcellularLocation>
</comment>
<dbReference type="InterPro" id="IPR027640">
    <property type="entry name" value="Kinesin-like_fam"/>
</dbReference>
<dbReference type="Proteomes" id="UP000267027">
    <property type="component" value="Unassembled WGS sequence"/>
</dbReference>
<dbReference type="Gene3D" id="3.40.850.10">
    <property type="entry name" value="Kinesin motor domain"/>
    <property type="match status" value="2"/>
</dbReference>
<keyword evidence="8" id="KW-1185">Reference proteome</keyword>
<dbReference type="GO" id="GO:0005524">
    <property type="term" value="F:ATP binding"/>
    <property type="evidence" value="ECO:0007669"/>
    <property type="project" value="UniProtKB-KW"/>
</dbReference>
<organism evidence="9">
    <name type="scientific">Angiostrongylus costaricensis</name>
    <name type="common">Nematode worm</name>
    <dbReference type="NCBI Taxonomy" id="334426"/>
    <lineage>
        <taxon>Eukaryota</taxon>
        <taxon>Metazoa</taxon>
        <taxon>Ecdysozoa</taxon>
        <taxon>Nematoda</taxon>
        <taxon>Chromadorea</taxon>
        <taxon>Rhabditida</taxon>
        <taxon>Rhabditina</taxon>
        <taxon>Rhabditomorpha</taxon>
        <taxon>Strongyloidea</taxon>
        <taxon>Metastrongylidae</taxon>
        <taxon>Angiostrongylus</taxon>
    </lineage>
</organism>
<name>A0A0R3PT24_ANGCS</name>
<reference evidence="9" key="1">
    <citation type="submission" date="2017-02" db="UniProtKB">
        <authorList>
            <consortium name="WormBaseParasite"/>
        </authorList>
    </citation>
    <scope>IDENTIFICATION</scope>
</reference>
<dbReference type="PANTHER" id="PTHR47972:SF30">
    <property type="entry name" value="KINESIN MOTOR DOMAIN-CONTAINING PROTEIN"/>
    <property type="match status" value="1"/>
</dbReference>
<feature type="domain" description="Kinesin motor" evidence="6">
    <location>
        <begin position="158"/>
        <end position="249"/>
    </location>
</feature>
<dbReference type="InterPro" id="IPR036961">
    <property type="entry name" value="Kinesin_motor_dom_sf"/>
</dbReference>
<evidence type="ECO:0000259" key="6">
    <source>
        <dbReference type="PROSITE" id="PS50067"/>
    </source>
</evidence>
<accession>A0A0R3PT24</accession>
<dbReference type="PROSITE" id="PS50067">
    <property type="entry name" value="KINESIN_MOTOR_2"/>
    <property type="match status" value="2"/>
</dbReference>
<dbReference type="InterPro" id="IPR027417">
    <property type="entry name" value="P-loop_NTPase"/>
</dbReference>
<keyword evidence="3" id="KW-0067">ATP-binding</keyword>
<gene>
    <name evidence="7" type="ORF">ACOC_LOCUS8873</name>
</gene>
<comment type="similarity">
    <text evidence="5">Belongs to the TRAFAC class myosin-kinesin ATPase superfamily. Kinesin family.</text>
</comment>
<evidence type="ECO:0000256" key="2">
    <source>
        <dbReference type="ARBA" id="ARBA00022741"/>
    </source>
</evidence>
<feature type="domain" description="Kinesin motor" evidence="6">
    <location>
        <begin position="1"/>
        <end position="157"/>
    </location>
</feature>
<sequence length="253" mass="28461">GKGKGSHVFEFQRVFGPNVSQERVFNDAQELVVVCRTELLQCAHFQSCVHGYDVSILAYGQTGNGKAHKMRGRFIVDMIDGKFEFKASFVEVYNEEVYDLLAKRSKPELKMGAGITTVNGLRYCDINDKGDVENILLIADRTRSTATTKCNEQSSRSSERVKEFGAEGDRFKEVIFINSALSNLQNCIRSQLNKNQYIPYRNSKLTMLLRDSLGAGNSKTMVIVALNPALAQVPETKRSLEFAQEVRCSLDYY</sequence>
<dbReference type="GO" id="GO:0007018">
    <property type="term" value="P:microtubule-based movement"/>
    <property type="evidence" value="ECO:0007669"/>
    <property type="project" value="InterPro"/>
</dbReference>
<protein>
    <submittedName>
        <fullName evidence="9">Kinesin motor domain-containing protein</fullName>
    </submittedName>
</protein>
<evidence type="ECO:0000256" key="4">
    <source>
        <dbReference type="ARBA" id="ARBA00023212"/>
    </source>
</evidence>
<dbReference type="OMA" id="IFQERQG"/>
<keyword evidence="4" id="KW-0963">Cytoplasm</keyword>
<reference evidence="7 8" key="2">
    <citation type="submission" date="2018-11" db="EMBL/GenBank/DDBJ databases">
        <authorList>
            <consortium name="Pathogen Informatics"/>
        </authorList>
    </citation>
    <scope>NUCLEOTIDE SEQUENCE [LARGE SCALE GENOMIC DNA]</scope>
    <source>
        <strain evidence="7 8">Costa Rica</strain>
    </source>
</reference>
<dbReference type="GO" id="GO:0015630">
    <property type="term" value="C:microtubule cytoskeleton"/>
    <property type="evidence" value="ECO:0007669"/>
    <property type="project" value="TreeGrafter"/>
</dbReference>
<dbReference type="STRING" id="334426.A0A0R3PT24"/>
<dbReference type="InterPro" id="IPR001752">
    <property type="entry name" value="Kinesin_motor_dom"/>
</dbReference>
<evidence type="ECO:0000256" key="5">
    <source>
        <dbReference type="PROSITE-ProRule" id="PRU00283"/>
    </source>
</evidence>
<evidence type="ECO:0000313" key="9">
    <source>
        <dbReference type="WBParaSite" id="ACOC_0000887201-mRNA-1"/>
    </source>
</evidence>
<dbReference type="GO" id="GO:0008017">
    <property type="term" value="F:microtubule binding"/>
    <property type="evidence" value="ECO:0007669"/>
    <property type="project" value="InterPro"/>
</dbReference>
<dbReference type="GO" id="GO:0003777">
    <property type="term" value="F:microtubule motor activity"/>
    <property type="evidence" value="ECO:0007669"/>
    <property type="project" value="InterPro"/>
</dbReference>
<comment type="caution">
    <text evidence="5">Lacks conserved residue(s) required for the propagation of feature annotation.</text>
</comment>
<dbReference type="SMART" id="SM00129">
    <property type="entry name" value="KISc"/>
    <property type="match status" value="1"/>
</dbReference>
<dbReference type="Pfam" id="PF00225">
    <property type="entry name" value="Kinesin"/>
    <property type="match status" value="2"/>
</dbReference>
<keyword evidence="4" id="KW-0206">Cytoskeleton</keyword>
<proteinExistence type="inferred from homology"/>
<keyword evidence="2" id="KW-0547">Nucleotide-binding</keyword>
<dbReference type="OrthoDB" id="3176171at2759"/>
<evidence type="ECO:0000256" key="1">
    <source>
        <dbReference type="ARBA" id="ARBA00004245"/>
    </source>
</evidence>
<dbReference type="SUPFAM" id="SSF52540">
    <property type="entry name" value="P-loop containing nucleoside triphosphate hydrolases"/>
    <property type="match status" value="1"/>
</dbReference>
<dbReference type="PANTHER" id="PTHR47972">
    <property type="entry name" value="KINESIN-LIKE PROTEIN KLP-3"/>
    <property type="match status" value="1"/>
</dbReference>
<evidence type="ECO:0000256" key="3">
    <source>
        <dbReference type="ARBA" id="ARBA00022840"/>
    </source>
</evidence>
<evidence type="ECO:0000313" key="7">
    <source>
        <dbReference type="EMBL" id="VDM60458.1"/>
    </source>
</evidence>
<dbReference type="WBParaSite" id="ACOC_0000887201-mRNA-1">
    <property type="protein sequence ID" value="ACOC_0000887201-mRNA-1"/>
    <property type="gene ID" value="ACOC_0000887201"/>
</dbReference>
<dbReference type="PRINTS" id="PR00380">
    <property type="entry name" value="KINESINHEAVY"/>
</dbReference>